<accession>A0A225E0K4</accession>
<dbReference type="InterPro" id="IPR003593">
    <property type="entry name" value="AAA+_ATPase"/>
</dbReference>
<evidence type="ECO:0000256" key="3">
    <source>
        <dbReference type="SAM" id="MobiDB-lite"/>
    </source>
</evidence>
<dbReference type="AlphaFoldDB" id="A0A225E0K4"/>
<dbReference type="PANTHER" id="PTHR43158">
    <property type="entry name" value="SKFA PEPTIDE EXPORT ATP-BINDING PROTEIN SKFE"/>
    <property type="match status" value="1"/>
</dbReference>
<keyword evidence="1" id="KW-0547">Nucleotide-binding</keyword>
<dbReference type="EMBL" id="NIDE01000001">
    <property type="protein sequence ID" value="OWK46733.1"/>
    <property type="molecule type" value="Genomic_DNA"/>
</dbReference>
<organism evidence="5 6">
    <name type="scientific">Fimbriiglobus ruber</name>
    <dbReference type="NCBI Taxonomy" id="1908690"/>
    <lineage>
        <taxon>Bacteria</taxon>
        <taxon>Pseudomonadati</taxon>
        <taxon>Planctomycetota</taxon>
        <taxon>Planctomycetia</taxon>
        <taxon>Gemmatales</taxon>
        <taxon>Gemmataceae</taxon>
        <taxon>Fimbriiglobus</taxon>
    </lineage>
</organism>
<feature type="compositionally biased region" description="Low complexity" evidence="3">
    <location>
        <begin position="308"/>
        <end position="320"/>
    </location>
</feature>
<proteinExistence type="predicted"/>
<comment type="caution">
    <text evidence="5">The sequence shown here is derived from an EMBL/GenBank/DDBJ whole genome shotgun (WGS) entry which is preliminary data.</text>
</comment>
<evidence type="ECO:0000259" key="4">
    <source>
        <dbReference type="PROSITE" id="PS50893"/>
    </source>
</evidence>
<dbReference type="InterPro" id="IPR003439">
    <property type="entry name" value="ABC_transporter-like_ATP-bd"/>
</dbReference>
<dbReference type="PANTHER" id="PTHR43158:SF10">
    <property type="entry name" value="ABC TRANSPORTER ATP-BINDING PROTEIN YTRB"/>
    <property type="match status" value="1"/>
</dbReference>
<keyword evidence="6" id="KW-1185">Reference proteome</keyword>
<protein>
    <submittedName>
        <fullName evidence="5">Putative ABC transporter ATP-binding protein</fullName>
    </submittedName>
</protein>
<evidence type="ECO:0000313" key="5">
    <source>
        <dbReference type="EMBL" id="OWK46733.1"/>
    </source>
</evidence>
<dbReference type="InterPro" id="IPR027417">
    <property type="entry name" value="P-loop_NTPase"/>
</dbReference>
<dbReference type="Pfam" id="PF00005">
    <property type="entry name" value="ABC_tran"/>
    <property type="match status" value="1"/>
</dbReference>
<dbReference type="GO" id="GO:0016887">
    <property type="term" value="F:ATP hydrolysis activity"/>
    <property type="evidence" value="ECO:0007669"/>
    <property type="project" value="InterPro"/>
</dbReference>
<gene>
    <name evidence="5" type="ORF">FRUB_00432</name>
</gene>
<dbReference type="Gene3D" id="3.40.50.300">
    <property type="entry name" value="P-loop containing nucleotide triphosphate hydrolases"/>
    <property type="match status" value="1"/>
</dbReference>
<feature type="domain" description="ABC transporter" evidence="4">
    <location>
        <begin position="16"/>
        <end position="241"/>
    </location>
</feature>
<dbReference type="GO" id="GO:0005524">
    <property type="term" value="F:ATP binding"/>
    <property type="evidence" value="ECO:0007669"/>
    <property type="project" value="UniProtKB-KW"/>
</dbReference>
<keyword evidence="2 5" id="KW-0067">ATP-binding</keyword>
<feature type="region of interest" description="Disordered" evidence="3">
    <location>
        <begin position="303"/>
        <end position="331"/>
    </location>
</feature>
<evidence type="ECO:0000313" key="6">
    <source>
        <dbReference type="Proteomes" id="UP000214646"/>
    </source>
</evidence>
<dbReference type="CDD" id="cd03230">
    <property type="entry name" value="ABC_DR_subfamily_A"/>
    <property type="match status" value="1"/>
</dbReference>
<reference evidence="6" key="1">
    <citation type="submission" date="2017-06" db="EMBL/GenBank/DDBJ databases">
        <title>Genome analysis of Fimbriiglobus ruber SP5, the first member of the order Planctomycetales with confirmed chitinolytic capability.</title>
        <authorList>
            <person name="Ravin N.V."/>
            <person name="Rakitin A.L."/>
            <person name="Ivanova A.A."/>
            <person name="Beletsky A.V."/>
            <person name="Kulichevskaya I.S."/>
            <person name="Mardanov A.V."/>
            <person name="Dedysh S.N."/>
        </authorList>
    </citation>
    <scope>NUCLEOTIDE SEQUENCE [LARGE SCALE GENOMIC DNA]</scope>
    <source>
        <strain evidence="6">SP5</strain>
    </source>
</reference>
<evidence type="ECO:0000256" key="1">
    <source>
        <dbReference type="ARBA" id="ARBA00022741"/>
    </source>
</evidence>
<dbReference type="Proteomes" id="UP000214646">
    <property type="component" value="Unassembled WGS sequence"/>
</dbReference>
<evidence type="ECO:0000256" key="2">
    <source>
        <dbReference type="ARBA" id="ARBA00022840"/>
    </source>
</evidence>
<name>A0A225E0K4_9BACT</name>
<dbReference type="PROSITE" id="PS50893">
    <property type="entry name" value="ABC_TRANSPORTER_2"/>
    <property type="match status" value="1"/>
</dbReference>
<sequence>MTAFTGAKLMSADDAIVIDRLRLKYRAKPVLDDFSLTVPRGAVYALLGDNGAGKSTTMKVLTGQIRADRGTATVLGFDCWAKAGILRHRVGYVPDRPKLYDWMTVTEIGWFTAGFHKTGFQVRYDDWVQRLRLDPKKRLKDLSKGGYARVGLALALAPDPEVLLLDEPTSGLDLITRREFLGSLVDFAAEGRTILISSHSIAELERTASHAGFVKDGKVVLASTLDGLRSRFRRVAMRCAGVLPDPASLGTVRETVRTGRFVQYLLQDPDPVALDSLRAMPGVTDFEDQAVGLEEIYAAVMGTPPPTASSRPRPSVPAAAEDGYAEEEVWS</sequence>
<dbReference type="SMART" id="SM00382">
    <property type="entry name" value="AAA"/>
    <property type="match status" value="1"/>
</dbReference>
<dbReference type="SUPFAM" id="SSF52540">
    <property type="entry name" value="P-loop containing nucleoside triphosphate hydrolases"/>
    <property type="match status" value="1"/>
</dbReference>